<evidence type="ECO:0000256" key="3">
    <source>
        <dbReference type="ARBA" id="ARBA00023004"/>
    </source>
</evidence>
<keyword evidence="3 5" id="KW-0408">Iron</keyword>
<dbReference type="GO" id="GO:0005506">
    <property type="term" value="F:iron ion binding"/>
    <property type="evidence" value="ECO:0007669"/>
    <property type="project" value="InterPro"/>
</dbReference>
<sequence>MSQQLIVTSLYNSKFVGRFLALIRDTPSLSHQGSVIATSVATLAAILFTWQQLKSSRKQHALSGIPVPKDPRTLVGHMLVLGHLPTTFHKWHQELCPIFRFKLGAKDVIVLGSPSVNQDLLGTHGKFTSSRPERFAIHDFGQKNLRGIVNGVPHDKTWSTLRKSVLNVMGPRRLKEESPALCKEADEFVDQVVNGKNIDPLVPLMRVSLNFIFLTLFSIRTESLEDPVYKKCTYIITNFMRLTDPKKAALSQIPGIRLLDPIFGNQKDISSFLQNICQPFFKTLIENGLDAGRSNMAKALNDELNQGKRGNYNNLYHTINDMVIAGTDTTAVTITFGFLQISTMPDIQKKIQQEIDAFVNKNEFAVTHAASEDFEWLGMLIPKDTWFMPNNMEAHMDPVKYPNPEEFKPERFLGQEDTMGSSANRKAQDRDQFNFGWGRRVCVGSHLAETQMFNIWIRVLSRCNIMPALDKNGNEIPESLETVEVISGPIVVSPAPFQIRFVPRNKV</sequence>
<dbReference type="Pfam" id="PF00067">
    <property type="entry name" value="p450"/>
    <property type="match status" value="2"/>
</dbReference>
<dbReference type="GO" id="GO:0020037">
    <property type="term" value="F:heme binding"/>
    <property type="evidence" value="ECO:0007669"/>
    <property type="project" value="InterPro"/>
</dbReference>
<dbReference type="PROSITE" id="PS00086">
    <property type="entry name" value="CYTOCHROME_P450"/>
    <property type="match status" value="1"/>
</dbReference>
<keyword evidence="4 6" id="KW-0503">Monooxygenase</keyword>
<accession>A0AAD5JMW3</accession>
<evidence type="ECO:0000313" key="8">
    <source>
        <dbReference type="Proteomes" id="UP001209540"/>
    </source>
</evidence>
<dbReference type="PANTHER" id="PTHR46300:SF2">
    <property type="entry name" value="CYTOCHROME P450 MONOOXYGENASE ALNH-RELATED"/>
    <property type="match status" value="1"/>
</dbReference>
<dbReference type="GO" id="GO:0004497">
    <property type="term" value="F:monooxygenase activity"/>
    <property type="evidence" value="ECO:0007669"/>
    <property type="project" value="UniProtKB-KW"/>
</dbReference>
<name>A0AAD5JMW3_9FUNG</name>
<organism evidence="7 8">
    <name type="scientific">Phascolomyces articulosus</name>
    <dbReference type="NCBI Taxonomy" id="60185"/>
    <lineage>
        <taxon>Eukaryota</taxon>
        <taxon>Fungi</taxon>
        <taxon>Fungi incertae sedis</taxon>
        <taxon>Mucoromycota</taxon>
        <taxon>Mucoromycotina</taxon>
        <taxon>Mucoromycetes</taxon>
        <taxon>Mucorales</taxon>
        <taxon>Lichtheimiaceae</taxon>
        <taxon>Phascolomyces</taxon>
    </lineage>
</organism>
<reference evidence="7" key="1">
    <citation type="journal article" date="2022" name="IScience">
        <title>Evolution of zygomycete secretomes and the origins of terrestrial fungal ecologies.</title>
        <authorList>
            <person name="Chang Y."/>
            <person name="Wang Y."/>
            <person name="Mondo S."/>
            <person name="Ahrendt S."/>
            <person name="Andreopoulos W."/>
            <person name="Barry K."/>
            <person name="Beard J."/>
            <person name="Benny G.L."/>
            <person name="Blankenship S."/>
            <person name="Bonito G."/>
            <person name="Cuomo C."/>
            <person name="Desiro A."/>
            <person name="Gervers K.A."/>
            <person name="Hundley H."/>
            <person name="Kuo A."/>
            <person name="LaButti K."/>
            <person name="Lang B.F."/>
            <person name="Lipzen A."/>
            <person name="O'Donnell K."/>
            <person name="Pangilinan J."/>
            <person name="Reynolds N."/>
            <person name="Sandor L."/>
            <person name="Smith M.E."/>
            <person name="Tsang A."/>
            <person name="Grigoriev I.V."/>
            <person name="Stajich J.E."/>
            <person name="Spatafora J.W."/>
        </authorList>
    </citation>
    <scope>NUCLEOTIDE SEQUENCE</scope>
    <source>
        <strain evidence="7">RSA 2281</strain>
    </source>
</reference>
<evidence type="ECO:0000256" key="2">
    <source>
        <dbReference type="ARBA" id="ARBA00023002"/>
    </source>
</evidence>
<dbReference type="PANTHER" id="PTHR46300">
    <property type="entry name" value="P450, PUTATIVE (EUROFUNG)-RELATED-RELATED"/>
    <property type="match status" value="1"/>
</dbReference>
<comment type="cofactor">
    <cofactor evidence="5">
        <name>heme</name>
        <dbReference type="ChEBI" id="CHEBI:30413"/>
    </cofactor>
</comment>
<dbReference type="Gene3D" id="1.10.630.10">
    <property type="entry name" value="Cytochrome P450"/>
    <property type="match status" value="1"/>
</dbReference>
<dbReference type="InterPro" id="IPR050364">
    <property type="entry name" value="Cytochrome_P450_fung"/>
</dbReference>
<proteinExistence type="inferred from homology"/>
<dbReference type="Proteomes" id="UP001209540">
    <property type="component" value="Unassembled WGS sequence"/>
</dbReference>
<keyword evidence="1 5" id="KW-0479">Metal-binding</keyword>
<evidence type="ECO:0000256" key="5">
    <source>
        <dbReference type="PIRSR" id="PIRSR602401-1"/>
    </source>
</evidence>
<reference evidence="7" key="2">
    <citation type="submission" date="2023-02" db="EMBL/GenBank/DDBJ databases">
        <authorList>
            <consortium name="DOE Joint Genome Institute"/>
            <person name="Mondo S.J."/>
            <person name="Chang Y."/>
            <person name="Wang Y."/>
            <person name="Ahrendt S."/>
            <person name="Andreopoulos W."/>
            <person name="Barry K."/>
            <person name="Beard J."/>
            <person name="Benny G.L."/>
            <person name="Blankenship S."/>
            <person name="Bonito G."/>
            <person name="Cuomo C."/>
            <person name="Desiro A."/>
            <person name="Gervers K.A."/>
            <person name="Hundley H."/>
            <person name="Kuo A."/>
            <person name="LaButti K."/>
            <person name="Lang B.F."/>
            <person name="Lipzen A."/>
            <person name="O'Donnell K."/>
            <person name="Pangilinan J."/>
            <person name="Reynolds N."/>
            <person name="Sandor L."/>
            <person name="Smith M.W."/>
            <person name="Tsang A."/>
            <person name="Grigoriev I.V."/>
            <person name="Stajich J.E."/>
            <person name="Spatafora J.W."/>
        </authorList>
    </citation>
    <scope>NUCLEOTIDE SEQUENCE</scope>
    <source>
        <strain evidence="7">RSA 2281</strain>
    </source>
</reference>
<dbReference type="PRINTS" id="PR00385">
    <property type="entry name" value="P450"/>
</dbReference>
<dbReference type="InterPro" id="IPR001128">
    <property type="entry name" value="Cyt_P450"/>
</dbReference>
<dbReference type="InterPro" id="IPR002401">
    <property type="entry name" value="Cyt_P450_E_grp-I"/>
</dbReference>
<dbReference type="InterPro" id="IPR017972">
    <property type="entry name" value="Cyt_P450_CS"/>
</dbReference>
<dbReference type="AlphaFoldDB" id="A0AAD5JMW3"/>
<gene>
    <name evidence="7" type="ORF">BDA99DRAFT_565503</name>
</gene>
<dbReference type="InterPro" id="IPR036396">
    <property type="entry name" value="Cyt_P450_sf"/>
</dbReference>
<evidence type="ECO:0000256" key="4">
    <source>
        <dbReference type="ARBA" id="ARBA00023033"/>
    </source>
</evidence>
<dbReference type="PRINTS" id="PR00463">
    <property type="entry name" value="EP450I"/>
</dbReference>
<comment type="caution">
    <text evidence="7">The sequence shown here is derived from an EMBL/GenBank/DDBJ whole genome shotgun (WGS) entry which is preliminary data.</text>
</comment>
<evidence type="ECO:0000313" key="7">
    <source>
        <dbReference type="EMBL" id="KAI9246473.1"/>
    </source>
</evidence>
<keyword evidence="8" id="KW-1185">Reference proteome</keyword>
<feature type="binding site" description="axial binding residue" evidence="5">
    <location>
        <position position="442"/>
    </location>
    <ligand>
        <name>heme</name>
        <dbReference type="ChEBI" id="CHEBI:30413"/>
    </ligand>
    <ligandPart>
        <name>Fe</name>
        <dbReference type="ChEBI" id="CHEBI:18248"/>
    </ligandPart>
</feature>
<evidence type="ECO:0000256" key="1">
    <source>
        <dbReference type="ARBA" id="ARBA00022723"/>
    </source>
</evidence>
<dbReference type="GO" id="GO:0016705">
    <property type="term" value="F:oxidoreductase activity, acting on paired donors, with incorporation or reduction of molecular oxygen"/>
    <property type="evidence" value="ECO:0007669"/>
    <property type="project" value="InterPro"/>
</dbReference>
<keyword evidence="5 6" id="KW-0349">Heme</keyword>
<keyword evidence="2 6" id="KW-0560">Oxidoreductase</keyword>
<dbReference type="SUPFAM" id="SSF48264">
    <property type="entry name" value="Cytochrome P450"/>
    <property type="match status" value="1"/>
</dbReference>
<comment type="similarity">
    <text evidence="6">Belongs to the cytochrome P450 family.</text>
</comment>
<protein>
    <submittedName>
        <fullName evidence="7">Cytochrome P450</fullName>
    </submittedName>
</protein>
<dbReference type="EMBL" id="JAIXMP010000046">
    <property type="protein sequence ID" value="KAI9246473.1"/>
    <property type="molecule type" value="Genomic_DNA"/>
</dbReference>
<evidence type="ECO:0000256" key="6">
    <source>
        <dbReference type="RuleBase" id="RU000461"/>
    </source>
</evidence>